<sequence>MGEKLKGLQSKWTSRKRLIVFGGDRVETVETKRTFQLIDRPYTHCTIIYLRDSFIPDRLNKLYLKKKLYEWAAISFAKEANPTRIKNKKQNIAWHGEQPEYGPSLNRQAQEPNHELRPIGQHRDRVPLPTKRMGLTGPDVSDKKDEGRSS</sequence>
<proteinExistence type="predicted"/>
<dbReference type="AlphaFoldDB" id="A0AAV9C6B9"/>
<dbReference type="EMBL" id="JAUJYO010000021">
    <property type="protein sequence ID" value="KAK1284124.1"/>
    <property type="molecule type" value="Genomic_DNA"/>
</dbReference>
<keyword evidence="3" id="KW-1185">Reference proteome</keyword>
<name>A0AAV9C6B9_ACOCL</name>
<evidence type="ECO:0000313" key="2">
    <source>
        <dbReference type="EMBL" id="KAK1284124.1"/>
    </source>
</evidence>
<feature type="region of interest" description="Disordered" evidence="1">
    <location>
        <begin position="89"/>
        <end position="150"/>
    </location>
</feature>
<organism evidence="2 3">
    <name type="scientific">Acorus calamus</name>
    <name type="common">Sweet flag</name>
    <dbReference type="NCBI Taxonomy" id="4465"/>
    <lineage>
        <taxon>Eukaryota</taxon>
        <taxon>Viridiplantae</taxon>
        <taxon>Streptophyta</taxon>
        <taxon>Embryophyta</taxon>
        <taxon>Tracheophyta</taxon>
        <taxon>Spermatophyta</taxon>
        <taxon>Magnoliopsida</taxon>
        <taxon>Liliopsida</taxon>
        <taxon>Acoraceae</taxon>
        <taxon>Acorus</taxon>
    </lineage>
</organism>
<feature type="compositionally biased region" description="Basic and acidic residues" evidence="1">
    <location>
        <begin position="140"/>
        <end position="150"/>
    </location>
</feature>
<accession>A0AAV9C6B9</accession>
<reference evidence="2" key="1">
    <citation type="journal article" date="2023" name="Nat. Commun.">
        <title>Diploid and tetraploid genomes of Acorus and the evolution of monocots.</title>
        <authorList>
            <person name="Ma L."/>
            <person name="Liu K.W."/>
            <person name="Li Z."/>
            <person name="Hsiao Y.Y."/>
            <person name="Qi Y."/>
            <person name="Fu T."/>
            <person name="Tang G.D."/>
            <person name="Zhang D."/>
            <person name="Sun W.H."/>
            <person name="Liu D.K."/>
            <person name="Li Y."/>
            <person name="Chen G.Z."/>
            <person name="Liu X.D."/>
            <person name="Liao X.Y."/>
            <person name="Jiang Y.T."/>
            <person name="Yu X."/>
            <person name="Hao Y."/>
            <person name="Huang J."/>
            <person name="Zhao X.W."/>
            <person name="Ke S."/>
            <person name="Chen Y.Y."/>
            <person name="Wu W.L."/>
            <person name="Hsu J.L."/>
            <person name="Lin Y.F."/>
            <person name="Huang M.D."/>
            <person name="Li C.Y."/>
            <person name="Huang L."/>
            <person name="Wang Z.W."/>
            <person name="Zhao X."/>
            <person name="Zhong W.Y."/>
            <person name="Peng D.H."/>
            <person name="Ahmad S."/>
            <person name="Lan S."/>
            <person name="Zhang J.S."/>
            <person name="Tsai W.C."/>
            <person name="Van de Peer Y."/>
            <person name="Liu Z.J."/>
        </authorList>
    </citation>
    <scope>NUCLEOTIDE SEQUENCE</scope>
    <source>
        <strain evidence="2">CP</strain>
    </source>
</reference>
<protein>
    <submittedName>
        <fullName evidence="2">Uncharacterized protein</fullName>
    </submittedName>
</protein>
<reference evidence="2" key="2">
    <citation type="submission" date="2023-06" db="EMBL/GenBank/DDBJ databases">
        <authorList>
            <person name="Ma L."/>
            <person name="Liu K.-W."/>
            <person name="Li Z."/>
            <person name="Hsiao Y.-Y."/>
            <person name="Qi Y."/>
            <person name="Fu T."/>
            <person name="Tang G."/>
            <person name="Zhang D."/>
            <person name="Sun W.-H."/>
            <person name="Liu D.-K."/>
            <person name="Li Y."/>
            <person name="Chen G.-Z."/>
            <person name="Liu X.-D."/>
            <person name="Liao X.-Y."/>
            <person name="Jiang Y.-T."/>
            <person name="Yu X."/>
            <person name="Hao Y."/>
            <person name="Huang J."/>
            <person name="Zhao X.-W."/>
            <person name="Ke S."/>
            <person name="Chen Y.-Y."/>
            <person name="Wu W.-L."/>
            <person name="Hsu J.-L."/>
            <person name="Lin Y.-F."/>
            <person name="Huang M.-D."/>
            <person name="Li C.-Y."/>
            <person name="Huang L."/>
            <person name="Wang Z.-W."/>
            <person name="Zhao X."/>
            <person name="Zhong W.-Y."/>
            <person name="Peng D.-H."/>
            <person name="Ahmad S."/>
            <person name="Lan S."/>
            <person name="Zhang J.-S."/>
            <person name="Tsai W.-C."/>
            <person name="Van De Peer Y."/>
            <person name="Liu Z.-J."/>
        </authorList>
    </citation>
    <scope>NUCLEOTIDE SEQUENCE</scope>
    <source>
        <strain evidence="2">CP</strain>
        <tissue evidence="2">Leaves</tissue>
    </source>
</reference>
<evidence type="ECO:0000313" key="3">
    <source>
        <dbReference type="Proteomes" id="UP001180020"/>
    </source>
</evidence>
<feature type="compositionally biased region" description="Basic and acidic residues" evidence="1">
    <location>
        <begin position="112"/>
        <end position="126"/>
    </location>
</feature>
<gene>
    <name evidence="2" type="ORF">QJS10_CPB21g00984</name>
</gene>
<evidence type="ECO:0000256" key="1">
    <source>
        <dbReference type="SAM" id="MobiDB-lite"/>
    </source>
</evidence>
<comment type="caution">
    <text evidence="2">The sequence shown here is derived from an EMBL/GenBank/DDBJ whole genome shotgun (WGS) entry which is preliminary data.</text>
</comment>
<dbReference type="Proteomes" id="UP001180020">
    <property type="component" value="Unassembled WGS sequence"/>
</dbReference>